<evidence type="ECO:0000313" key="3">
    <source>
        <dbReference type="Proteomes" id="UP001500542"/>
    </source>
</evidence>
<accession>A0ABN1RGL0</accession>
<dbReference type="InterPro" id="IPR013830">
    <property type="entry name" value="SGNH_hydro"/>
</dbReference>
<gene>
    <name evidence="2" type="ORF">GCM10009554_66870</name>
</gene>
<dbReference type="Proteomes" id="UP001500542">
    <property type="component" value="Unassembled WGS sequence"/>
</dbReference>
<sequence>MENWGGVSRRVLLAGALGVVAIGTPLCWQEVGSGTRSKPARAPVPTPVASVGFGSGVPADWRKYPRLISGRTQIERVVRMDGVFMFGDSLGVAGGPVLAERLVARTHDTVAMDAWSGRPTAPAADVLTHWARTYGLPGRILMETGSNDIFNPPVFAAQIERVMQIVGRTRTVIWVNVWVARPRTAAADRANSASINRQLAAATRRHSNLQLVHWAEFVKADPKRERRYLRDGVHTTPLGRDARNELIIRALAAAKVS</sequence>
<dbReference type="Pfam" id="PF13472">
    <property type="entry name" value="Lipase_GDSL_2"/>
    <property type="match status" value="1"/>
</dbReference>
<dbReference type="Gene3D" id="3.40.50.1110">
    <property type="entry name" value="SGNH hydrolase"/>
    <property type="match status" value="1"/>
</dbReference>
<comment type="caution">
    <text evidence="2">The sequence shown here is derived from an EMBL/GenBank/DDBJ whole genome shotgun (WGS) entry which is preliminary data.</text>
</comment>
<feature type="domain" description="SGNH hydrolase-type esterase" evidence="1">
    <location>
        <begin position="92"/>
        <end position="240"/>
    </location>
</feature>
<name>A0ABN1RGL0_9ACTN</name>
<dbReference type="EMBL" id="BAAAHK010000018">
    <property type="protein sequence ID" value="GAA0956865.1"/>
    <property type="molecule type" value="Genomic_DNA"/>
</dbReference>
<proteinExistence type="predicted"/>
<dbReference type="SUPFAM" id="SSF52266">
    <property type="entry name" value="SGNH hydrolase"/>
    <property type="match status" value="1"/>
</dbReference>
<organism evidence="2 3">
    <name type="scientific">Kribbella koreensis</name>
    <dbReference type="NCBI Taxonomy" id="57909"/>
    <lineage>
        <taxon>Bacteria</taxon>
        <taxon>Bacillati</taxon>
        <taxon>Actinomycetota</taxon>
        <taxon>Actinomycetes</taxon>
        <taxon>Propionibacteriales</taxon>
        <taxon>Kribbellaceae</taxon>
        <taxon>Kribbella</taxon>
    </lineage>
</organism>
<dbReference type="InterPro" id="IPR036514">
    <property type="entry name" value="SGNH_hydro_sf"/>
</dbReference>
<keyword evidence="3" id="KW-1185">Reference proteome</keyword>
<reference evidence="2 3" key="1">
    <citation type="journal article" date="2019" name="Int. J. Syst. Evol. Microbiol.">
        <title>The Global Catalogue of Microorganisms (GCM) 10K type strain sequencing project: providing services to taxonomists for standard genome sequencing and annotation.</title>
        <authorList>
            <consortium name="The Broad Institute Genomics Platform"/>
            <consortium name="The Broad Institute Genome Sequencing Center for Infectious Disease"/>
            <person name="Wu L."/>
            <person name="Ma J."/>
        </authorList>
    </citation>
    <scope>NUCLEOTIDE SEQUENCE [LARGE SCALE GENOMIC DNA]</scope>
    <source>
        <strain evidence="2 3">JCM 10977</strain>
    </source>
</reference>
<protein>
    <recommendedName>
        <fullName evidence="1">SGNH hydrolase-type esterase domain-containing protein</fullName>
    </recommendedName>
</protein>
<evidence type="ECO:0000259" key="1">
    <source>
        <dbReference type="Pfam" id="PF13472"/>
    </source>
</evidence>
<evidence type="ECO:0000313" key="2">
    <source>
        <dbReference type="EMBL" id="GAA0956865.1"/>
    </source>
</evidence>